<keyword evidence="3" id="KW-1185">Reference proteome</keyword>
<dbReference type="CDD" id="cd00093">
    <property type="entry name" value="HTH_XRE"/>
    <property type="match status" value="1"/>
</dbReference>
<dbReference type="InterPro" id="IPR001387">
    <property type="entry name" value="Cro/C1-type_HTH"/>
</dbReference>
<dbReference type="AlphaFoldDB" id="S9P2T9"/>
<dbReference type="InterPro" id="IPR010982">
    <property type="entry name" value="Lambda_DNA-bd_dom_sf"/>
</dbReference>
<evidence type="ECO:0000259" key="1">
    <source>
        <dbReference type="PROSITE" id="PS50943"/>
    </source>
</evidence>
<dbReference type="SMART" id="SM00530">
    <property type="entry name" value="HTH_XRE"/>
    <property type="match status" value="1"/>
</dbReference>
<evidence type="ECO:0000313" key="2">
    <source>
        <dbReference type="EMBL" id="EPX58780.1"/>
    </source>
</evidence>
<accession>S9P2T9</accession>
<dbReference type="GO" id="GO:0003677">
    <property type="term" value="F:DNA binding"/>
    <property type="evidence" value="ECO:0007669"/>
    <property type="project" value="InterPro"/>
</dbReference>
<dbReference type="Pfam" id="PF13443">
    <property type="entry name" value="HTH_26"/>
    <property type="match status" value="1"/>
</dbReference>
<gene>
    <name evidence="2" type="ORF">D187_003741</name>
</gene>
<dbReference type="Gene3D" id="1.10.260.40">
    <property type="entry name" value="lambda repressor-like DNA-binding domains"/>
    <property type="match status" value="1"/>
</dbReference>
<comment type="caution">
    <text evidence="2">The sequence shown here is derived from an EMBL/GenBank/DDBJ whole genome shotgun (WGS) entry which is preliminary data.</text>
</comment>
<dbReference type="PROSITE" id="PS50943">
    <property type="entry name" value="HTH_CROC1"/>
    <property type="match status" value="1"/>
</dbReference>
<dbReference type="SUPFAM" id="SSF47413">
    <property type="entry name" value="lambda repressor-like DNA-binding domains"/>
    <property type="match status" value="1"/>
</dbReference>
<reference evidence="2" key="1">
    <citation type="submission" date="2013-05" db="EMBL/GenBank/DDBJ databases">
        <title>Genome assembly of Cystobacter fuscus DSM 2262.</title>
        <authorList>
            <person name="Sharma G."/>
            <person name="Khatri I."/>
            <person name="Kaur C."/>
            <person name="Mayilraj S."/>
            <person name="Subramanian S."/>
        </authorList>
    </citation>
    <scope>NUCLEOTIDE SEQUENCE [LARGE SCALE GENOMIC DNA]</scope>
    <source>
        <strain evidence="2">DSM 2262</strain>
    </source>
</reference>
<evidence type="ECO:0000313" key="3">
    <source>
        <dbReference type="Proteomes" id="UP000011682"/>
    </source>
</evidence>
<organism evidence="2 3">
    <name type="scientific">Cystobacter fuscus (strain ATCC 25194 / DSM 2262 / NBRC 100088 / M29)</name>
    <dbReference type="NCBI Taxonomy" id="1242864"/>
    <lineage>
        <taxon>Bacteria</taxon>
        <taxon>Pseudomonadati</taxon>
        <taxon>Myxococcota</taxon>
        <taxon>Myxococcia</taxon>
        <taxon>Myxococcales</taxon>
        <taxon>Cystobacterineae</taxon>
        <taxon>Archangiaceae</taxon>
        <taxon>Cystobacter</taxon>
    </lineage>
</organism>
<name>S9P2T9_CYSF2</name>
<protein>
    <recommendedName>
        <fullName evidence="1">HTH cro/C1-type domain-containing protein</fullName>
    </recommendedName>
</protein>
<dbReference type="Proteomes" id="UP000011682">
    <property type="component" value="Unassembled WGS sequence"/>
</dbReference>
<feature type="domain" description="HTH cro/C1-type" evidence="1">
    <location>
        <begin position="24"/>
        <end position="77"/>
    </location>
</feature>
<sequence>MIPNGARHATEGAMNDRSRLMTALKQLLKARGWRYADLAEALGVSEPTVKRMLSSGRMDLARLEDVCARLDIDFFELARIARGTRDARTHLSPVQEAALADAPRLMTMFHLLCQGWRVDAVREAFALDRVESTRLLAALDRLDLIELLPGDHVRLRVPRDFAWRDDGPVRARYMHMASEEFLRDRFDGPGALFTLELRELGDASVAQLRRRLERVVAEFREAADLDVTLPAERRNSVGLLLAMRPWVFSIVDSLRADAAAKPAQLPAAPRARRR</sequence>
<dbReference type="EMBL" id="ANAH02000022">
    <property type="protein sequence ID" value="EPX58780.1"/>
    <property type="molecule type" value="Genomic_DNA"/>
</dbReference>
<proteinExistence type="predicted"/>
<dbReference type="eggNOG" id="COG3655">
    <property type="taxonomic scope" value="Bacteria"/>
</dbReference>